<sequence length="140" mass="15958">MIQPSLEINRALMPFGNCTQNGTWQSRDGTTECLRESQLHDDPQVTDFSDSRTGAIWSFQPRRLETTARFDQYAKSPQPDQTQYAKPTTRSRPNMQKANNMGSDQYKIQQPGFPARQPPRGCLGRVENTIFFHNCRCASA</sequence>
<dbReference type="EMBL" id="GG698932">
    <property type="protein sequence ID" value="EEU35970.1"/>
    <property type="molecule type" value="Genomic_DNA"/>
</dbReference>
<accession>C7ZJ85</accession>
<feature type="compositionally biased region" description="Polar residues" evidence="1">
    <location>
        <begin position="78"/>
        <end position="105"/>
    </location>
</feature>
<keyword evidence="3" id="KW-1185">Reference proteome</keyword>
<evidence type="ECO:0000256" key="1">
    <source>
        <dbReference type="SAM" id="MobiDB-lite"/>
    </source>
</evidence>
<dbReference type="RefSeq" id="XP_003041683.1">
    <property type="nucleotide sequence ID" value="XM_003041637.1"/>
</dbReference>
<dbReference type="KEGG" id="nhe:NECHADRAFT_85393"/>
<organism evidence="2 3">
    <name type="scientific">Fusarium vanettenii (strain ATCC MYA-4622 / CBS 123669 / FGSC 9596 / NRRL 45880 / 77-13-4)</name>
    <name type="common">Fusarium solani subsp. pisi</name>
    <dbReference type="NCBI Taxonomy" id="660122"/>
    <lineage>
        <taxon>Eukaryota</taxon>
        <taxon>Fungi</taxon>
        <taxon>Dikarya</taxon>
        <taxon>Ascomycota</taxon>
        <taxon>Pezizomycotina</taxon>
        <taxon>Sordariomycetes</taxon>
        <taxon>Hypocreomycetidae</taxon>
        <taxon>Hypocreales</taxon>
        <taxon>Nectriaceae</taxon>
        <taxon>Fusarium</taxon>
        <taxon>Fusarium solani species complex</taxon>
        <taxon>Fusarium vanettenii</taxon>
    </lineage>
</organism>
<proteinExistence type="predicted"/>
<dbReference type="AlphaFoldDB" id="C7ZJ85"/>
<gene>
    <name evidence="2" type="ORF">NECHADRAFT_85393</name>
</gene>
<feature type="region of interest" description="Disordered" evidence="1">
    <location>
        <begin position="74"/>
        <end position="105"/>
    </location>
</feature>
<dbReference type="GeneID" id="9674022"/>
<dbReference type="HOGENOM" id="CLU_1835662_0_0_1"/>
<dbReference type="InParanoid" id="C7ZJ85"/>
<evidence type="ECO:0000313" key="2">
    <source>
        <dbReference type="EMBL" id="EEU35970.1"/>
    </source>
</evidence>
<name>C7ZJ85_FUSV7</name>
<dbReference type="VEuPathDB" id="FungiDB:NECHADRAFT_85393"/>
<reference evidence="2 3" key="1">
    <citation type="journal article" date="2009" name="PLoS Genet.">
        <title>The genome of Nectria haematococca: contribution of supernumerary chromosomes to gene expansion.</title>
        <authorList>
            <person name="Coleman J.J."/>
            <person name="Rounsley S.D."/>
            <person name="Rodriguez-Carres M."/>
            <person name="Kuo A."/>
            <person name="Wasmann C.C."/>
            <person name="Grimwood J."/>
            <person name="Schmutz J."/>
            <person name="Taga M."/>
            <person name="White G.J."/>
            <person name="Zhou S."/>
            <person name="Schwartz D.C."/>
            <person name="Freitag M."/>
            <person name="Ma L.J."/>
            <person name="Danchin E.G."/>
            <person name="Henrissat B."/>
            <person name="Coutinho P.M."/>
            <person name="Nelson D.R."/>
            <person name="Straney D."/>
            <person name="Napoli C.A."/>
            <person name="Barker B.M."/>
            <person name="Gribskov M."/>
            <person name="Rep M."/>
            <person name="Kroken S."/>
            <person name="Molnar I."/>
            <person name="Rensing C."/>
            <person name="Kennell J.C."/>
            <person name="Zamora J."/>
            <person name="Farman M.L."/>
            <person name="Selker E.U."/>
            <person name="Salamov A."/>
            <person name="Shapiro H."/>
            <person name="Pangilinan J."/>
            <person name="Lindquist E."/>
            <person name="Lamers C."/>
            <person name="Grigoriev I.V."/>
            <person name="Geiser D.M."/>
            <person name="Covert S.F."/>
            <person name="Temporini E."/>
            <person name="Vanetten H.D."/>
        </authorList>
    </citation>
    <scope>NUCLEOTIDE SEQUENCE [LARGE SCALE GENOMIC DNA]</scope>
    <source>
        <strain evidence="3">ATCC MYA-4622 / CBS 123669 / FGSC 9596 / NRRL 45880 / 77-13-4</strain>
    </source>
</reference>
<protein>
    <submittedName>
        <fullName evidence="2">Uncharacterized protein</fullName>
    </submittedName>
</protein>
<dbReference type="Proteomes" id="UP000005206">
    <property type="component" value="Chromosome 10"/>
</dbReference>
<evidence type="ECO:0000313" key="3">
    <source>
        <dbReference type="Proteomes" id="UP000005206"/>
    </source>
</evidence>